<protein>
    <submittedName>
        <fullName evidence="2">DUF1467 domain-containing protein</fullName>
    </submittedName>
</protein>
<keyword evidence="1" id="KW-1133">Transmembrane helix</keyword>
<feature type="transmembrane region" description="Helical" evidence="1">
    <location>
        <begin position="6"/>
        <end position="26"/>
    </location>
</feature>
<dbReference type="InterPro" id="IPR009935">
    <property type="entry name" value="DUF1467"/>
</dbReference>
<dbReference type="EMBL" id="QFYR01000002">
    <property type="protein sequence ID" value="RAK52907.1"/>
    <property type="molecule type" value="Genomic_DNA"/>
</dbReference>
<reference evidence="3" key="1">
    <citation type="submission" date="2018-05" db="EMBL/GenBank/DDBJ databases">
        <authorList>
            <person name="Li X."/>
        </authorList>
    </citation>
    <scope>NUCLEOTIDE SEQUENCE [LARGE SCALE GENOMIC DNA]</scope>
    <source>
        <strain evidence="3">YIM 73061</strain>
    </source>
</reference>
<evidence type="ECO:0000256" key="1">
    <source>
        <dbReference type="SAM" id="Phobius"/>
    </source>
</evidence>
<dbReference type="AlphaFoldDB" id="A0A328AEJ1"/>
<accession>A0A328AEJ1</accession>
<dbReference type="RefSeq" id="WP_111515192.1">
    <property type="nucleotide sequence ID" value="NZ_QFYR01000002.1"/>
</dbReference>
<dbReference type="OrthoDB" id="9804637at2"/>
<feature type="transmembrane region" description="Helical" evidence="1">
    <location>
        <begin position="59"/>
        <end position="77"/>
    </location>
</feature>
<dbReference type="Proteomes" id="UP000249725">
    <property type="component" value="Unassembled WGS sequence"/>
</dbReference>
<organism evidence="2 3">
    <name type="scientific">Phenylobacterium deserti</name>
    <dbReference type="NCBI Taxonomy" id="1914756"/>
    <lineage>
        <taxon>Bacteria</taxon>
        <taxon>Pseudomonadati</taxon>
        <taxon>Pseudomonadota</taxon>
        <taxon>Alphaproteobacteria</taxon>
        <taxon>Caulobacterales</taxon>
        <taxon>Caulobacteraceae</taxon>
        <taxon>Phenylobacterium</taxon>
    </lineage>
</organism>
<comment type="caution">
    <text evidence="2">The sequence shown here is derived from an EMBL/GenBank/DDBJ whole genome shotgun (WGS) entry which is preliminary data.</text>
</comment>
<sequence>MSVFTGVAIYITVWWTVLFAVLPWGVQSHHDAGINLGDGGDPGAPVNPNLKRKFITTTWVSGIVWVLIWAVIHFHLITLPSLPSGY</sequence>
<gene>
    <name evidence="2" type="ORF">DJ018_12080</name>
</gene>
<evidence type="ECO:0000313" key="3">
    <source>
        <dbReference type="Proteomes" id="UP000249725"/>
    </source>
</evidence>
<keyword evidence="1" id="KW-0812">Transmembrane</keyword>
<proteinExistence type="predicted"/>
<dbReference type="Pfam" id="PF07330">
    <property type="entry name" value="DUF1467"/>
    <property type="match status" value="1"/>
</dbReference>
<keyword evidence="1" id="KW-0472">Membrane</keyword>
<name>A0A328AEJ1_9CAUL</name>
<keyword evidence="3" id="KW-1185">Reference proteome</keyword>
<evidence type="ECO:0000313" key="2">
    <source>
        <dbReference type="EMBL" id="RAK52907.1"/>
    </source>
</evidence>